<evidence type="ECO:0000256" key="1">
    <source>
        <dbReference type="ARBA" id="ARBA00022737"/>
    </source>
</evidence>
<keyword evidence="2" id="KW-0611">Plant defense</keyword>
<evidence type="ECO:0000313" key="5">
    <source>
        <dbReference type="Proteomes" id="UP000015106"/>
    </source>
</evidence>
<proteinExistence type="predicted"/>
<dbReference type="InterPro" id="IPR058922">
    <property type="entry name" value="WHD_DRP"/>
</dbReference>
<dbReference type="GO" id="GO:0009626">
    <property type="term" value="P:plant-type hypersensitive response"/>
    <property type="evidence" value="ECO:0007669"/>
    <property type="project" value="UniProtKB-ARBA"/>
</dbReference>
<protein>
    <recommendedName>
        <fullName evidence="3">Disease resistance protein winged helix domain-containing protein</fullName>
    </recommendedName>
</protein>
<sequence>MAIISIANLLASYKSPESKDMWERICKSIGSQMENLPTLEGMRKIVTLSYNHLHYYLKGCIMYLSIFPEDYIITKKRLLKRWIAEGLVAEIRGLTLMEAAEAYYNELLSRNMIARADDPKWTVETCQVHDMVLEVMVSKSLEANFVSLVGGSYEGMSYGSIRRLSIHGGEVVSEGSRSNKIATSHGRKNDIQVMNMEHVRSLSMFGPEDNMKMLDRLGELRLLRVLDLE</sequence>
<dbReference type="FunFam" id="1.10.10.10:FF:000322">
    <property type="entry name" value="Probable disease resistance protein At1g63360"/>
    <property type="match status" value="1"/>
</dbReference>
<name>A0A8R7PLF0_TRIUA</name>
<reference evidence="5" key="1">
    <citation type="journal article" date="2013" name="Nature">
        <title>Draft genome of the wheat A-genome progenitor Triticum urartu.</title>
        <authorList>
            <person name="Ling H.Q."/>
            <person name="Zhao S."/>
            <person name="Liu D."/>
            <person name="Wang J."/>
            <person name="Sun H."/>
            <person name="Zhang C."/>
            <person name="Fan H."/>
            <person name="Li D."/>
            <person name="Dong L."/>
            <person name="Tao Y."/>
            <person name="Gao C."/>
            <person name="Wu H."/>
            <person name="Li Y."/>
            <person name="Cui Y."/>
            <person name="Guo X."/>
            <person name="Zheng S."/>
            <person name="Wang B."/>
            <person name="Yu K."/>
            <person name="Liang Q."/>
            <person name="Yang W."/>
            <person name="Lou X."/>
            <person name="Chen J."/>
            <person name="Feng M."/>
            <person name="Jian J."/>
            <person name="Zhang X."/>
            <person name="Luo G."/>
            <person name="Jiang Y."/>
            <person name="Liu J."/>
            <person name="Wang Z."/>
            <person name="Sha Y."/>
            <person name="Zhang B."/>
            <person name="Wu H."/>
            <person name="Tang D."/>
            <person name="Shen Q."/>
            <person name="Xue P."/>
            <person name="Zou S."/>
            <person name="Wang X."/>
            <person name="Liu X."/>
            <person name="Wang F."/>
            <person name="Yang Y."/>
            <person name="An X."/>
            <person name="Dong Z."/>
            <person name="Zhang K."/>
            <person name="Zhang X."/>
            <person name="Luo M.C."/>
            <person name="Dvorak J."/>
            <person name="Tong Y."/>
            <person name="Wang J."/>
            <person name="Yang H."/>
            <person name="Li Z."/>
            <person name="Wang D."/>
            <person name="Zhang A."/>
            <person name="Wang J."/>
        </authorList>
    </citation>
    <scope>NUCLEOTIDE SEQUENCE</scope>
    <source>
        <strain evidence="5">cv. G1812</strain>
    </source>
</reference>
<dbReference type="GO" id="GO:0002758">
    <property type="term" value="P:innate immune response-activating signaling pathway"/>
    <property type="evidence" value="ECO:0007669"/>
    <property type="project" value="UniProtKB-ARBA"/>
</dbReference>
<dbReference type="AlphaFoldDB" id="A0A8R7PLF0"/>
<dbReference type="Gramene" id="TuG1812G0200005978.01.T01">
    <property type="protein sequence ID" value="TuG1812G0200005978.01.T01.cds312199"/>
    <property type="gene ID" value="TuG1812G0200005978.01"/>
</dbReference>
<keyword evidence="1" id="KW-0677">Repeat</keyword>
<dbReference type="PANTHER" id="PTHR23155">
    <property type="entry name" value="DISEASE RESISTANCE PROTEIN RP"/>
    <property type="match status" value="1"/>
</dbReference>
<organism evidence="4 5">
    <name type="scientific">Triticum urartu</name>
    <name type="common">Red wild einkorn</name>
    <name type="synonym">Crithodium urartu</name>
    <dbReference type="NCBI Taxonomy" id="4572"/>
    <lineage>
        <taxon>Eukaryota</taxon>
        <taxon>Viridiplantae</taxon>
        <taxon>Streptophyta</taxon>
        <taxon>Embryophyta</taxon>
        <taxon>Tracheophyta</taxon>
        <taxon>Spermatophyta</taxon>
        <taxon>Magnoliopsida</taxon>
        <taxon>Liliopsida</taxon>
        <taxon>Poales</taxon>
        <taxon>Poaceae</taxon>
        <taxon>BOP clade</taxon>
        <taxon>Pooideae</taxon>
        <taxon>Triticodae</taxon>
        <taxon>Triticeae</taxon>
        <taxon>Triticinae</taxon>
        <taxon>Triticum</taxon>
    </lineage>
</organism>
<feature type="domain" description="Disease resistance protein winged helix" evidence="3">
    <location>
        <begin position="66"/>
        <end position="134"/>
    </location>
</feature>
<dbReference type="EnsemblPlants" id="TuG1812G0200005978.01.T01">
    <property type="protein sequence ID" value="TuG1812G0200005978.01.T01.cds312199"/>
    <property type="gene ID" value="TuG1812G0200005978.01"/>
</dbReference>
<dbReference type="InterPro" id="IPR036388">
    <property type="entry name" value="WH-like_DNA-bd_sf"/>
</dbReference>
<dbReference type="InterPro" id="IPR044974">
    <property type="entry name" value="Disease_R_plants"/>
</dbReference>
<dbReference type="Proteomes" id="UP000015106">
    <property type="component" value="Chromosome 2"/>
</dbReference>
<evidence type="ECO:0000256" key="2">
    <source>
        <dbReference type="ARBA" id="ARBA00022821"/>
    </source>
</evidence>
<reference evidence="4" key="3">
    <citation type="submission" date="2022-06" db="UniProtKB">
        <authorList>
            <consortium name="EnsemblPlants"/>
        </authorList>
    </citation>
    <scope>IDENTIFICATION</scope>
</reference>
<dbReference type="Pfam" id="PF23559">
    <property type="entry name" value="WHD_DRP"/>
    <property type="match status" value="1"/>
</dbReference>
<dbReference type="Gene3D" id="1.10.10.10">
    <property type="entry name" value="Winged helix-like DNA-binding domain superfamily/Winged helix DNA-binding domain"/>
    <property type="match status" value="1"/>
</dbReference>
<reference evidence="4" key="2">
    <citation type="submission" date="2018-03" db="EMBL/GenBank/DDBJ databases">
        <title>The Triticum urartu genome reveals the dynamic nature of wheat genome evolution.</title>
        <authorList>
            <person name="Ling H."/>
            <person name="Ma B."/>
            <person name="Shi X."/>
            <person name="Liu H."/>
            <person name="Dong L."/>
            <person name="Sun H."/>
            <person name="Cao Y."/>
            <person name="Gao Q."/>
            <person name="Zheng S."/>
            <person name="Li Y."/>
            <person name="Yu Y."/>
            <person name="Du H."/>
            <person name="Qi M."/>
            <person name="Li Y."/>
            <person name="Yu H."/>
            <person name="Cui Y."/>
            <person name="Wang N."/>
            <person name="Chen C."/>
            <person name="Wu H."/>
            <person name="Zhao Y."/>
            <person name="Zhang J."/>
            <person name="Li Y."/>
            <person name="Zhou W."/>
            <person name="Zhang B."/>
            <person name="Hu W."/>
            <person name="Eijk M."/>
            <person name="Tang J."/>
            <person name="Witsenboer H."/>
            <person name="Zhao S."/>
            <person name="Li Z."/>
            <person name="Zhang A."/>
            <person name="Wang D."/>
            <person name="Liang C."/>
        </authorList>
    </citation>
    <scope>NUCLEOTIDE SEQUENCE [LARGE SCALE GENOMIC DNA]</scope>
    <source>
        <strain evidence="4">cv. G1812</strain>
    </source>
</reference>
<dbReference type="PANTHER" id="PTHR23155:SF1005">
    <property type="entry name" value="OS07G0197300 PROTEIN"/>
    <property type="match status" value="1"/>
</dbReference>
<accession>A0A8R7PLF0</accession>
<keyword evidence="5" id="KW-1185">Reference proteome</keyword>
<evidence type="ECO:0000313" key="4">
    <source>
        <dbReference type="EnsemblPlants" id="TuG1812G0200005978.01.T01.cds312199"/>
    </source>
</evidence>
<dbReference type="GO" id="GO:0042742">
    <property type="term" value="P:defense response to bacterium"/>
    <property type="evidence" value="ECO:0007669"/>
    <property type="project" value="UniProtKB-ARBA"/>
</dbReference>
<evidence type="ECO:0000259" key="3">
    <source>
        <dbReference type="Pfam" id="PF23559"/>
    </source>
</evidence>